<dbReference type="EMBL" id="CAJVPW010035816">
    <property type="protein sequence ID" value="CAG8736429.1"/>
    <property type="molecule type" value="Genomic_DNA"/>
</dbReference>
<comment type="caution">
    <text evidence="1">The sequence shown here is derived from an EMBL/GenBank/DDBJ whole genome shotgun (WGS) entry which is preliminary data.</text>
</comment>
<organism evidence="1 2">
    <name type="scientific">Cetraspora pellucida</name>
    <dbReference type="NCBI Taxonomy" id="1433469"/>
    <lineage>
        <taxon>Eukaryota</taxon>
        <taxon>Fungi</taxon>
        <taxon>Fungi incertae sedis</taxon>
        <taxon>Mucoromycota</taxon>
        <taxon>Glomeromycotina</taxon>
        <taxon>Glomeromycetes</taxon>
        <taxon>Diversisporales</taxon>
        <taxon>Gigasporaceae</taxon>
        <taxon>Cetraspora</taxon>
    </lineage>
</organism>
<feature type="non-terminal residue" evidence="1">
    <location>
        <position position="1"/>
    </location>
</feature>
<name>A0ACA9Q6P7_9GLOM</name>
<keyword evidence="2" id="KW-1185">Reference proteome</keyword>
<gene>
    <name evidence="1" type="ORF">SPELUC_LOCUS13474</name>
</gene>
<dbReference type="Proteomes" id="UP000789366">
    <property type="component" value="Unassembled WGS sequence"/>
</dbReference>
<sequence length="45" mass="5348">AQESRMKNPKTEEFNNKIVKNNEIIISKIIEKTELHNLLQKLQEL</sequence>
<reference evidence="1" key="1">
    <citation type="submission" date="2021-06" db="EMBL/GenBank/DDBJ databases">
        <authorList>
            <person name="Kallberg Y."/>
            <person name="Tangrot J."/>
            <person name="Rosling A."/>
        </authorList>
    </citation>
    <scope>NUCLEOTIDE SEQUENCE</scope>
    <source>
        <strain evidence="1">28 12/20/2015</strain>
    </source>
</reference>
<evidence type="ECO:0000313" key="1">
    <source>
        <dbReference type="EMBL" id="CAG8736429.1"/>
    </source>
</evidence>
<protein>
    <submittedName>
        <fullName evidence="1">201_t:CDS:1</fullName>
    </submittedName>
</protein>
<accession>A0ACA9Q6P7</accession>
<evidence type="ECO:0000313" key="2">
    <source>
        <dbReference type="Proteomes" id="UP000789366"/>
    </source>
</evidence>
<proteinExistence type="predicted"/>